<sequence length="702" mass="83796">MEKLQDVQKYSADIFPVSLGLVRDNNLDAISQENIFAAFFYITLFLLSIRILLNIYYRSVVQNAQELFMLMKYDFNNRKGAMGELMNKVSGPLNMFKMYVLNELNTILGVIVKKLTSTNEDVKYIQGYPTQDNLMNSYYDNEHYDNEYHNDADYKNERQRQLEQEEQERQRQLEQEEEERQRQLEQEEQERQRQLEQGDDQDNKEDEEDHDGNEQDSMQKGLGDRFMTEFNSGMKFAEANSNLYKFYWELAQNKPPYSFTKEGDEDMIKDTTDEESLKNSEDADEEATTDSDIKENVIEKKTEKDSNTNEEMESTENITLEPDTKGQSKSETGEQLKRATGVPSKRATRRGKKTDANAVAKRHSAAVPKRQNIGPSKHVTSGVAKRDTRAVHKRETSGQENPPKNEQAQDKTNEEPTNVTQEANAGIQQDKMKKKLNLKNIISKDKENSEKGANADNSNKTVQTEEWKVNEWNKWLQQIDEQWHFFFLDLQNKTTDWMKQTEGEFKKWTKEMETKWMNYNHNLDKEYGTDLYKKYPTWNESQWTTWMKTDGKKLIQEEWIKWINDHDSKLSEWVNYDWCQWRSLKKFNWELSQWKSDEYEHWAESQNGNLALLLHKKKRKKYLTWKNRIEREKSEWDSWVQSKDELIVKSKADKWDEWKNEKRQLFCDWMENFINTWIRRKQWNSWVTERRNVLSGRESSAY</sequence>
<dbReference type="RefSeq" id="XP_012335776.1">
    <property type="nucleotide sequence ID" value="XM_012480353.1"/>
</dbReference>
<dbReference type="GeneID" id="24268042"/>
<dbReference type="VEuPathDB" id="PlasmoDB:AK88_02728"/>
<feature type="compositionally biased region" description="Basic and acidic residues" evidence="1">
    <location>
        <begin position="158"/>
        <end position="196"/>
    </location>
</feature>
<proteinExistence type="predicted"/>
<protein>
    <recommendedName>
        <fullName evidence="3">Tryptophan/threonine-rich plasmodium antigen C-terminal domain-containing protein</fullName>
    </recommendedName>
</protein>
<feature type="compositionally biased region" description="Acidic residues" evidence="1">
    <location>
        <begin position="197"/>
        <end position="211"/>
    </location>
</feature>
<name>A0A0D9QL76_PLAFR</name>
<evidence type="ECO:0000313" key="4">
    <source>
        <dbReference type="EMBL" id="KJP87562.1"/>
    </source>
</evidence>
<feature type="region of interest" description="Disordered" evidence="1">
    <location>
        <begin position="443"/>
        <end position="462"/>
    </location>
</feature>
<feature type="compositionally biased region" description="Basic and acidic residues" evidence="1">
    <location>
        <begin position="384"/>
        <end position="397"/>
    </location>
</feature>
<reference evidence="4 5" key="1">
    <citation type="submission" date="2014-03" db="EMBL/GenBank/DDBJ databases">
        <title>The Genome Sequence of Plasmodium fragile nilgiri.</title>
        <authorList>
            <consortium name="The Broad Institute Genomics Platform"/>
            <consortium name="The Broad Institute Genome Sequencing Center for Infectious Disease"/>
            <person name="Neafsey D."/>
            <person name="Duraisingh M."/>
            <person name="Young S.K."/>
            <person name="Zeng Q."/>
            <person name="Gargeya S."/>
            <person name="Abouelleil A."/>
            <person name="Alvarado L."/>
            <person name="Chapman S.B."/>
            <person name="Gainer-Dewar J."/>
            <person name="Goldberg J."/>
            <person name="Griggs A."/>
            <person name="Gujja S."/>
            <person name="Hansen M."/>
            <person name="Howarth C."/>
            <person name="Imamovic A."/>
            <person name="Larimer J."/>
            <person name="Pearson M."/>
            <person name="Poon T.W."/>
            <person name="Priest M."/>
            <person name="Roberts A."/>
            <person name="Saif S."/>
            <person name="Shea T."/>
            <person name="Sykes S."/>
            <person name="Wortman J."/>
            <person name="Nusbaum C."/>
            <person name="Birren B."/>
        </authorList>
    </citation>
    <scope>NUCLEOTIDE SEQUENCE [LARGE SCALE GENOMIC DNA]</scope>
    <source>
        <strain evidence="5">nilgiri</strain>
    </source>
</reference>
<evidence type="ECO:0000256" key="1">
    <source>
        <dbReference type="SAM" id="MobiDB-lite"/>
    </source>
</evidence>
<evidence type="ECO:0000313" key="5">
    <source>
        <dbReference type="Proteomes" id="UP000054561"/>
    </source>
</evidence>
<feature type="compositionally biased region" description="Basic and acidic residues" evidence="1">
    <location>
        <begin position="266"/>
        <end position="281"/>
    </location>
</feature>
<feature type="domain" description="Tryptophan/threonine-rich plasmodium antigen C-terminal" evidence="3">
    <location>
        <begin position="471"/>
        <end position="686"/>
    </location>
</feature>
<evidence type="ECO:0000259" key="3">
    <source>
        <dbReference type="Pfam" id="PF12319"/>
    </source>
</evidence>
<evidence type="ECO:0000256" key="2">
    <source>
        <dbReference type="SAM" id="Phobius"/>
    </source>
</evidence>
<keyword evidence="2" id="KW-0812">Transmembrane</keyword>
<feature type="compositionally biased region" description="Basic and acidic residues" evidence="1">
    <location>
        <begin position="322"/>
        <end position="337"/>
    </location>
</feature>
<keyword evidence="5" id="KW-1185">Reference proteome</keyword>
<dbReference type="EMBL" id="KQ001672">
    <property type="protein sequence ID" value="KJP87562.1"/>
    <property type="molecule type" value="Genomic_DNA"/>
</dbReference>
<feature type="transmembrane region" description="Helical" evidence="2">
    <location>
        <begin position="35"/>
        <end position="57"/>
    </location>
</feature>
<dbReference type="Proteomes" id="UP000054561">
    <property type="component" value="Unassembled WGS sequence"/>
</dbReference>
<accession>A0A0D9QL76</accession>
<feature type="compositionally biased region" description="Basic and acidic residues" evidence="1">
    <location>
        <begin position="291"/>
        <end position="307"/>
    </location>
</feature>
<dbReference type="OMA" id="VNEWNKW"/>
<feature type="region of interest" description="Disordered" evidence="1">
    <location>
        <begin position="258"/>
        <end position="434"/>
    </location>
</feature>
<keyword evidence="2" id="KW-0472">Membrane</keyword>
<dbReference type="InterPro" id="IPR022089">
    <property type="entry name" value="Plasmodium-antigen_C"/>
</dbReference>
<dbReference type="OrthoDB" id="386649at2759"/>
<gene>
    <name evidence="4" type="ORF">AK88_02728</name>
</gene>
<organism evidence="4 5">
    <name type="scientific">Plasmodium fragile</name>
    <dbReference type="NCBI Taxonomy" id="5857"/>
    <lineage>
        <taxon>Eukaryota</taxon>
        <taxon>Sar</taxon>
        <taxon>Alveolata</taxon>
        <taxon>Apicomplexa</taxon>
        <taxon>Aconoidasida</taxon>
        <taxon>Haemosporida</taxon>
        <taxon>Plasmodiidae</taxon>
        <taxon>Plasmodium</taxon>
        <taxon>Plasmodium (Plasmodium)</taxon>
    </lineage>
</organism>
<dbReference type="AlphaFoldDB" id="A0A0D9QL76"/>
<dbReference type="Pfam" id="PF12319">
    <property type="entry name" value="TryThrA_C"/>
    <property type="match status" value="1"/>
</dbReference>
<keyword evidence="2" id="KW-1133">Transmembrane helix</keyword>
<feature type="compositionally biased region" description="Polar residues" evidence="1">
    <location>
        <begin position="415"/>
        <end position="427"/>
    </location>
</feature>
<feature type="region of interest" description="Disordered" evidence="1">
    <location>
        <begin position="158"/>
        <end position="222"/>
    </location>
</feature>